<evidence type="ECO:0000313" key="5">
    <source>
        <dbReference type="Proteomes" id="UP000278673"/>
    </source>
</evidence>
<protein>
    <recommendedName>
        <fullName evidence="6">LPXTG cell wall anchor domain-containing protein</fullName>
    </recommendedName>
</protein>
<organism evidence="4 5">
    <name type="scientific">Streptomyces triticirhizae</name>
    <dbReference type="NCBI Taxonomy" id="2483353"/>
    <lineage>
        <taxon>Bacteria</taxon>
        <taxon>Bacillati</taxon>
        <taxon>Actinomycetota</taxon>
        <taxon>Actinomycetes</taxon>
        <taxon>Kitasatosporales</taxon>
        <taxon>Streptomycetaceae</taxon>
        <taxon>Streptomyces</taxon>
    </lineage>
</organism>
<evidence type="ECO:0000256" key="2">
    <source>
        <dbReference type="SAM" id="Phobius"/>
    </source>
</evidence>
<feature type="compositionally biased region" description="Basic and acidic residues" evidence="1">
    <location>
        <begin position="31"/>
        <end position="45"/>
    </location>
</feature>
<dbReference type="Proteomes" id="UP000278673">
    <property type="component" value="Unassembled WGS sequence"/>
</dbReference>
<feature type="transmembrane region" description="Helical" evidence="2">
    <location>
        <begin position="106"/>
        <end position="125"/>
    </location>
</feature>
<feature type="signal peptide" evidence="3">
    <location>
        <begin position="1"/>
        <end position="22"/>
    </location>
</feature>
<reference evidence="4 5" key="1">
    <citation type="submission" date="2018-10" db="EMBL/GenBank/DDBJ databases">
        <title>Isolation, diversity and antifungal activity of actinobacteria from wheat.</title>
        <authorList>
            <person name="Han C."/>
        </authorList>
    </citation>
    <scope>NUCLEOTIDE SEQUENCE [LARGE SCALE GENOMIC DNA]</scope>
    <source>
        <strain evidence="4 5">NEAU-YY642</strain>
    </source>
</reference>
<dbReference type="EMBL" id="RFFJ01000228">
    <property type="protein sequence ID" value="RMI31071.1"/>
    <property type="molecule type" value="Genomic_DNA"/>
</dbReference>
<gene>
    <name evidence="4" type="ORF">EBN88_26255</name>
</gene>
<keyword evidence="5" id="KW-1185">Reference proteome</keyword>
<evidence type="ECO:0000256" key="3">
    <source>
        <dbReference type="SAM" id="SignalP"/>
    </source>
</evidence>
<keyword evidence="2" id="KW-0472">Membrane</keyword>
<feature type="compositionally biased region" description="Basic and acidic residues" evidence="1">
    <location>
        <begin position="51"/>
        <end position="65"/>
    </location>
</feature>
<keyword evidence="2" id="KW-1133">Transmembrane helix</keyword>
<feature type="chain" id="PRO_5018150826" description="LPXTG cell wall anchor domain-containing protein" evidence="3">
    <location>
        <begin position="23"/>
        <end position="130"/>
    </location>
</feature>
<name>A0A3M2L0J9_9ACTN</name>
<keyword evidence="2" id="KW-0812">Transmembrane</keyword>
<dbReference type="RefSeq" id="WP_122399536.1">
    <property type="nucleotide sequence ID" value="NZ_RFFJ01000228.1"/>
</dbReference>
<proteinExistence type="predicted"/>
<keyword evidence="3" id="KW-0732">Signal</keyword>
<evidence type="ECO:0008006" key="6">
    <source>
        <dbReference type="Google" id="ProtNLM"/>
    </source>
</evidence>
<evidence type="ECO:0000256" key="1">
    <source>
        <dbReference type="SAM" id="MobiDB-lite"/>
    </source>
</evidence>
<feature type="region of interest" description="Disordered" evidence="1">
    <location>
        <begin position="31"/>
        <end position="65"/>
    </location>
</feature>
<dbReference type="AlphaFoldDB" id="A0A3M2L0J9"/>
<evidence type="ECO:0000313" key="4">
    <source>
        <dbReference type="EMBL" id="RMI31071.1"/>
    </source>
</evidence>
<sequence length="130" mass="13450">MRLWVGIALAGVALLTVATAFAAAAVANDRGAGRGAERGAEHGAERAAAGEGDRRFEGRTERRADGERVAEWRIVDQPTTRWQGRGSERLARGAGGAAPGGEIVPVMPLGAGLTCLGLGLGLFGYRLRQG</sequence>
<comment type="caution">
    <text evidence="4">The sequence shown here is derived from an EMBL/GenBank/DDBJ whole genome shotgun (WGS) entry which is preliminary data.</text>
</comment>
<accession>A0A3M2L0J9</accession>